<evidence type="ECO:0000313" key="2">
    <source>
        <dbReference type="EMBL" id="MBK1786175.1"/>
    </source>
</evidence>
<dbReference type="EMBL" id="JAENJH010000003">
    <property type="protein sequence ID" value="MBK1786175.1"/>
    <property type="molecule type" value="Genomic_DNA"/>
</dbReference>
<keyword evidence="1" id="KW-1133">Transmembrane helix</keyword>
<feature type="transmembrane region" description="Helical" evidence="1">
    <location>
        <begin position="26"/>
        <end position="44"/>
    </location>
</feature>
<feature type="transmembrane region" description="Helical" evidence="1">
    <location>
        <begin position="64"/>
        <end position="82"/>
    </location>
</feature>
<comment type="caution">
    <text evidence="2">The sequence shown here is derived from an EMBL/GenBank/DDBJ whole genome shotgun (WGS) entry which is preliminary data.</text>
</comment>
<name>A0A934V6G3_9PSEU</name>
<feature type="transmembrane region" description="Helical" evidence="1">
    <location>
        <begin position="87"/>
        <end position="108"/>
    </location>
</feature>
<keyword evidence="1" id="KW-0812">Transmembrane</keyword>
<keyword evidence="1" id="KW-0472">Membrane</keyword>
<reference evidence="2" key="1">
    <citation type="submission" date="2020-12" db="EMBL/GenBank/DDBJ databases">
        <title>Prauserella sp. ASG 168, a novel actinomycete isolated from cave rock.</title>
        <authorList>
            <person name="Suriyachadkun C."/>
        </authorList>
    </citation>
    <scope>NUCLEOTIDE SEQUENCE</scope>
    <source>
        <strain evidence="2">ASG 168</strain>
    </source>
</reference>
<gene>
    <name evidence="2" type="ORF">JHE00_17745</name>
</gene>
<accession>A0A934V6G3</accession>
<sequence length="149" mass="15380">MDELGADVDAAVSKAARTVDFGTRGFGIAVAVFGLVVGLVLPWVGAHFGWEVLLAGEGGAIPRLFATTATVFGVAGSALALATRRWWLAWVCAVGSWISVVDGMLAIWSQQSSSASGAPGNGPGIGMIIAVVCMLALGVQWVRVAWSRH</sequence>
<evidence type="ECO:0000256" key="1">
    <source>
        <dbReference type="SAM" id="Phobius"/>
    </source>
</evidence>
<protein>
    <submittedName>
        <fullName evidence="2">Uncharacterized protein</fullName>
    </submittedName>
</protein>
<dbReference type="AlphaFoldDB" id="A0A934V6G3"/>
<dbReference type="Proteomes" id="UP000635245">
    <property type="component" value="Unassembled WGS sequence"/>
</dbReference>
<proteinExistence type="predicted"/>
<feature type="transmembrane region" description="Helical" evidence="1">
    <location>
        <begin position="128"/>
        <end position="146"/>
    </location>
</feature>
<evidence type="ECO:0000313" key="3">
    <source>
        <dbReference type="Proteomes" id="UP000635245"/>
    </source>
</evidence>
<organism evidence="2 3">
    <name type="scientific">Prauserella cavernicola</name>
    <dbReference type="NCBI Taxonomy" id="2800127"/>
    <lineage>
        <taxon>Bacteria</taxon>
        <taxon>Bacillati</taxon>
        <taxon>Actinomycetota</taxon>
        <taxon>Actinomycetes</taxon>
        <taxon>Pseudonocardiales</taxon>
        <taxon>Pseudonocardiaceae</taxon>
        <taxon>Prauserella</taxon>
    </lineage>
</organism>
<keyword evidence="3" id="KW-1185">Reference proteome</keyword>